<dbReference type="EMBL" id="JAAWWB010000008">
    <property type="protein sequence ID" value="KAG6777954.1"/>
    <property type="molecule type" value="Genomic_DNA"/>
</dbReference>
<comment type="subunit">
    <text evidence="1">Homodimer.</text>
</comment>
<dbReference type="InterPro" id="IPR004265">
    <property type="entry name" value="Dirigent"/>
</dbReference>
<dbReference type="AlphaFoldDB" id="A0A8X8D4G5"/>
<comment type="subcellular location">
    <subcellularLocation>
        <location evidence="1">Secreted</location>
        <location evidence="1">Extracellular space</location>
        <location evidence="1">Apoplast</location>
    </subcellularLocation>
</comment>
<comment type="caution">
    <text evidence="2">The sequence shown here is derived from an EMBL/GenBank/DDBJ whole genome shotgun (WGS) entry which is preliminary data.</text>
</comment>
<dbReference type="Proteomes" id="UP000886885">
    <property type="component" value="Chromosome 4D"/>
</dbReference>
<gene>
    <name evidence="2" type="ORF">POTOM_017796</name>
</gene>
<sequence>MNMASGINPTTIKAAQPTGQNEVALIMAMDFAFTDGIYNGSCISLLGKNSAVNPAREMPIVAGTGLFRLTSGYAIAQTYRLDVTTGDAIVGHQYTSTD</sequence>
<dbReference type="GO" id="GO:0048046">
    <property type="term" value="C:apoplast"/>
    <property type="evidence" value="ECO:0007669"/>
    <property type="project" value="UniProtKB-SubCell"/>
</dbReference>
<reference evidence="2" key="1">
    <citation type="journal article" date="2020" name="bioRxiv">
        <title>Hybrid origin of Populus tomentosa Carr. identified through genome sequencing and phylogenomic analysis.</title>
        <authorList>
            <person name="An X."/>
            <person name="Gao K."/>
            <person name="Chen Z."/>
            <person name="Li J."/>
            <person name="Yang X."/>
            <person name="Yang X."/>
            <person name="Zhou J."/>
            <person name="Guo T."/>
            <person name="Zhao T."/>
            <person name="Huang S."/>
            <person name="Miao D."/>
            <person name="Khan W.U."/>
            <person name="Rao P."/>
            <person name="Ye M."/>
            <person name="Lei B."/>
            <person name="Liao W."/>
            <person name="Wang J."/>
            <person name="Ji L."/>
            <person name="Li Y."/>
            <person name="Guo B."/>
            <person name="Mustafa N.S."/>
            <person name="Li S."/>
            <person name="Yun Q."/>
            <person name="Keller S.R."/>
            <person name="Mao J."/>
            <person name="Zhang R."/>
            <person name="Strauss S.H."/>
        </authorList>
    </citation>
    <scope>NUCLEOTIDE SEQUENCE</scope>
    <source>
        <strain evidence="2">GM15</strain>
        <tissue evidence="2">Leaf</tissue>
    </source>
</reference>
<comment type="similarity">
    <text evidence="1">Belongs to the plant dirigent protein family.</text>
</comment>
<proteinExistence type="inferred from homology"/>
<evidence type="ECO:0000256" key="1">
    <source>
        <dbReference type="RuleBase" id="RU363099"/>
    </source>
</evidence>
<name>A0A8X8D4G5_POPTO</name>
<comment type="function">
    <text evidence="1">Dirigent proteins impart stereoselectivity on the phenoxy radical-coupling reaction, yielding optically active lignans from two molecules of coniferyl alcohol in the biosynthesis of lignans, flavonolignans, and alkaloids and thus plays a central role in plant secondary metabolism.</text>
</comment>
<evidence type="ECO:0000313" key="3">
    <source>
        <dbReference type="Proteomes" id="UP000886885"/>
    </source>
</evidence>
<dbReference type="OrthoDB" id="1864232at2759"/>
<evidence type="ECO:0000313" key="2">
    <source>
        <dbReference type="EMBL" id="KAG6777954.1"/>
    </source>
</evidence>
<organism evidence="2 3">
    <name type="scientific">Populus tomentosa</name>
    <name type="common">Chinese white poplar</name>
    <dbReference type="NCBI Taxonomy" id="118781"/>
    <lineage>
        <taxon>Eukaryota</taxon>
        <taxon>Viridiplantae</taxon>
        <taxon>Streptophyta</taxon>
        <taxon>Embryophyta</taxon>
        <taxon>Tracheophyta</taxon>
        <taxon>Spermatophyta</taxon>
        <taxon>Magnoliopsida</taxon>
        <taxon>eudicotyledons</taxon>
        <taxon>Gunneridae</taxon>
        <taxon>Pentapetalae</taxon>
        <taxon>rosids</taxon>
        <taxon>fabids</taxon>
        <taxon>Malpighiales</taxon>
        <taxon>Salicaceae</taxon>
        <taxon>Saliceae</taxon>
        <taxon>Populus</taxon>
    </lineage>
</organism>
<keyword evidence="1" id="KW-0052">Apoplast</keyword>
<protein>
    <recommendedName>
        <fullName evidence="1">Dirigent protein</fullName>
    </recommendedName>
</protein>
<keyword evidence="3" id="KW-1185">Reference proteome</keyword>
<accession>A0A8X8D4G5</accession>
<dbReference type="PANTHER" id="PTHR21495">
    <property type="entry name" value="NUCLEOPORIN-RELATED"/>
    <property type="match status" value="1"/>
</dbReference>
<dbReference type="Pfam" id="PF03018">
    <property type="entry name" value="Dirigent"/>
    <property type="match status" value="1"/>
</dbReference>
<keyword evidence="1" id="KW-0964">Secreted</keyword>